<evidence type="ECO:0000256" key="1">
    <source>
        <dbReference type="ARBA" id="ARBA00023015"/>
    </source>
</evidence>
<dbReference type="GO" id="GO:0003700">
    <property type="term" value="F:DNA-binding transcription factor activity"/>
    <property type="evidence" value="ECO:0007669"/>
    <property type="project" value="InterPro"/>
</dbReference>
<evidence type="ECO:0000259" key="4">
    <source>
        <dbReference type="PROSITE" id="PS50995"/>
    </source>
</evidence>
<dbReference type="PROSITE" id="PS01117">
    <property type="entry name" value="HTH_MARR_1"/>
    <property type="match status" value="1"/>
</dbReference>
<evidence type="ECO:0000256" key="3">
    <source>
        <dbReference type="ARBA" id="ARBA00023163"/>
    </source>
</evidence>
<proteinExistence type="predicted"/>
<reference evidence="5" key="1">
    <citation type="submission" date="2018-07" db="EMBL/GenBank/DDBJ databases">
        <authorList>
            <consortium name="Genoscope - CEA"/>
            <person name="William W."/>
        </authorList>
    </citation>
    <scope>NUCLEOTIDE SEQUENCE</scope>
    <source>
        <strain evidence="5">IK1</strain>
    </source>
</reference>
<dbReference type="InterPro" id="IPR000835">
    <property type="entry name" value="HTH_MarR-typ"/>
</dbReference>
<dbReference type="InterPro" id="IPR036390">
    <property type="entry name" value="WH_DNA-bd_sf"/>
</dbReference>
<accession>A0A653A747</accession>
<organism evidence="5">
    <name type="scientific">Uncultured Desulfatiglans sp</name>
    <dbReference type="NCBI Taxonomy" id="1748965"/>
    <lineage>
        <taxon>Bacteria</taxon>
        <taxon>Pseudomonadati</taxon>
        <taxon>Thermodesulfobacteriota</taxon>
        <taxon>Desulfobacteria</taxon>
        <taxon>Desulfatiglandales</taxon>
        <taxon>Desulfatiglandaceae</taxon>
        <taxon>Desulfatiglans</taxon>
        <taxon>environmental samples</taxon>
    </lineage>
</organism>
<keyword evidence="1" id="KW-0805">Transcription regulation</keyword>
<feature type="domain" description="HTH marR-type" evidence="4">
    <location>
        <begin position="18"/>
        <end position="154"/>
    </location>
</feature>
<evidence type="ECO:0000256" key="2">
    <source>
        <dbReference type="ARBA" id="ARBA00023125"/>
    </source>
</evidence>
<sequence>MPSQSSAAKNPRLIQEERDVLIGEILYQIRRLGQAGTLYSKELMKYHQISTPQLNCILALHANGPIPASQIARLILVKSSTVTGIIDRLEQKGLVRRVRNSPDRRVIMIELTEAGESLAMNAPPPVQRKIMEGLRKLPRNEVENIRKGLHTLTGMLDMPDLADLEMEDAGEHTPDELGIDLPHR</sequence>
<dbReference type="SUPFAM" id="SSF46785">
    <property type="entry name" value="Winged helix' DNA-binding domain"/>
    <property type="match status" value="1"/>
</dbReference>
<dbReference type="PANTHER" id="PTHR42756">
    <property type="entry name" value="TRANSCRIPTIONAL REGULATOR, MARR"/>
    <property type="match status" value="1"/>
</dbReference>
<dbReference type="Gene3D" id="1.10.10.10">
    <property type="entry name" value="Winged helix-like DNA-binding domain superfamily/Winged helix DNA-binding domain"/>
    <property type="match status" value="1"/>
</dbReference>
<gene>
    <name evidence="5" type="ORF">TRIP_B330020</name>
</gene>
<dbReference type="Pfam" id="PF01047">
    <property type="entry name" value="MarR"/>
    <property type="match status" value="1"/>
</dbReference>
<dbReference type="PROSITE" id="PS50995">
    <property type="entry name" value="HTH_MARR_2"/>
    <property type="match status" value="1"/>
</dbReference>
<protein>
    <recommendedName>
        <fullName evidence="4">HTH marR-type domain-containing protein</fullName>
    </recommendedName>
</protein>
<dbReference type="PANTHER" id="PTHR42756:SF1">
    <property type="entry name" value="TRANSCRIPTIONAL REPRESSOR OF EMRAB OPERON"/>
    <property type="match status" value="1"/>
</dbReference>
<name>A0A653A747_UNCDX</name>
<dbReference type="EMBL" id="UPXX01000027">
    <property type="protein sequence ID" value="VBB43830.1"/>
    <property type="molecule type" value="Genomic_DNA"/>
</dbReference>
<evidence type="ECO:0000313" key="5">
    <source>
        <dbReference type="EMBL" id="VBB43830.1"/>
    </source>
</evidence>
<keyword evidence="2" id="KW-0238">DNA-binding</keyword>
<keyword evidence="3" id="KW-0804">Transcription</keyword>
<dbReference type="PRINTS" id="PR00598">
    <property type="entry name" value="HTHMARR"/>
</dbReference>
<dbReference type="InterPro" id="IPR023187">
    <property type="entry name" value="Tscrpt_reg_MarR-type_CS"/>
</dbReference>
<dbReference type="GO" id="GO:0003677">
    <property type="term" value="F:DNA binding"/>
    <property type="evidence" value="ECO:0007669"/>
    <property type="project" value="UniProtKB-KW"/>
</dbReference>
<dbReference type="InterPro" id="IPR036388">
    <property type="entry name" value="WH-like_DNA-bd_sf"/>
</dbReference>
<dbReference type="AlphaFoldDB" id="A0A653A747"/>
<dbReference type="SMART" id="SM00347">
    <property type="entry name" value="HTH_MARR"/>
    <property type="match status" value="1"/>
</dbReference>